<dbReference type="InterPro" id="IPR013112">
    <property type="entry name" value="FAD-bd_8"/>
</dbReference>
<evidence type="ECO:0000256" key="2">
    <source>
        <dbReference type="ARBA" id="ARBA00006278"/>
    </source>
</evidence>
<dbReference type="Proteomes" id="UP000536275">
    <property type="component" value="Unassembled WGS sequence"/>
</dbReference>
<dbReference type="CDD" id="cd06186">
    <property type="entry name" value="NOX_Duox_like_FAD_NADP"/>
    <property type="match status" value="1"/>
</dbReference>
<protein>
    <recommendedName>
        <fullName evidence="3">ferric-chelate reductase (NADPH)</fullName>
        <ecNumber evidence="3">1.16.1.9</ecNumber>
    </recommendedName>
</protein>
<dbReference type="InterPro" id="IPR039261">
    <property type="entry name" value="FNR_nucleotide-bd"/>
</dbReference>
<dbReference type="InterPro" id="IPR017938">
    <property type="entry name" value="Riboflavin_synthase-like_b-brl"/>
</dbReference>
<dbReference type="PANTHER" id="PTHR32361:SF9">
    <property type="entry name" value="FERRIC REDUCTASE TRANSMEMBRANE COMPONENT 3-RELATED"/>
    <property type="match status" value="1"/>
</dbReference>
<dbReference type="GO" id="GO:0006826">
    <property type="term" value="P:iron ion transport"/>
    <property type="evidence" value="ECO:0007669"/>
    <property type="project" value="TreeGrafter"/>
</dbReference>
<dbReference type="SUPFAM" id="SSF52343">
    <property type="entry name" value="Ferredoxin reductase-like, C-terminal NADP-linked domain"/>
    <property type="match status" value="1"/>
</dbReference>
<dbReference type="PROSITE" id="PS51384">
    <property type="entry name" value="FAD_FR"/>
    <property type="match status" value="1"/>
</dbReference>
<dbReference type="InterPro" id="IPR013130">
    <property type="entry name" value="Fe3_Rdtase_TM_dom"/>
</dbReference>
<feature type="transmembrane region" description="Helical" evidence="17">
    <location>
        <begin position="232"/>
        <end position="252"/>
    </location>
</feature>
<keyword evidence="12" id="KW-0406">Ion transport</keyword>
<keyword evidence="6" id="KW-0285">Flavoprotein</keyword>
<dbReference type="InterPro" id="IPR051410">
    <property type="entry name" value="Ferric/Cupric_Reductase"/>
</dbReference>
<dbReference type="PANTHER" id="PTHR32361">
    <property type="entry name" value="FERRIC/CUPRIC REDUCTASE TRANSMEMBRANE COMPONENT"/>
    <property type="match status" value="1"/>
</dbReference>
<evidence type="ECO:0000256" key="3">
    <source>
        <dbReference type="ARBA" id="ARBA00012668"/>
    </source>
</evidence>
<evidence type="ECO:0000256" key="7">
    <source>
        <dbReference type="ARBA" id="ARBA00022692"/>
    </source>
</evidence>
<dbReference type="EMBL" id="JABWAD010000016">
    <property type="protein sequence ID" value="KAF6071429.1"/>
    <property type="molecule type" value="Genomic_DNA"/>
</dbReference>
<dbReference type="InterPro" id="IPR017927">
    <property type="entry name" value="FAD-bd_FR_type"/>
</dbReference>
<feature type="region of interest" description="Disordered" evidence="16">
    <location>
        <begin position="605"/>
        <end position="631"/>
    </location>
</feature>
<dbReference type="SUPFAM" id="SSF63380">
    <property type="entry name" value="Riboflavin synthase domain-like"/>
    <property type="match status" value="1"/>
</dbReference>
<comment type="subcellular location">
    <subcellularLocation>
        <location evidence="1">Cell membrane</location>
        <topology evidence="1">Multi-pass membrane protein</topology>
    </subcellularLocation>
</comment>
<keyword evidence="10 17" id="KW-1133">Transmembrane helix</keyword>
<keyword evidence="13 17" id="KW-0472">Membrane</keyword>
<reference evidence="20 21" key="1">
    <citation type="submission" date="2020-03" db="EMBL/GenBank/DDBJ databases">
        <title>FDA dAtabase for Regulatory Grade micrObial Sequences (FDA-ARGOS): Supporting development and validation of Infectious Disease Dx tests.</title>
        <authorList>
            <person name="Campos J."/>
            <person name="Goldberg B."/>
            <person name="Tallon L."/>
            <person name="Sadzewicz L."/>
            <person name="Vavikolanu K."/>
            <person name="Mehta A."/>
            <person name="Aluvathingal J."/>
            <person name="Nadendla S."/>
            <person name="Nandy P."/>
            <person name="Geyer C."/>
            <person name="Yan Y."/>
            <person name="Sichtig H."/>
        </authorList>
    </citation>
    <scope>NUCLEOTIDE SEQUENCE [LARGE SCALE GENOMIC DNA]</scope>
    <source>
        <strain evidence="20 21">FDAARGOS_656</strain>
    </source>
</reference>
<evidence type="ECO:0000256" key="1">
    <source>
        <dbReference type="ARBA" id="ARBA00004651"/>
    </source>
</evidence>
<dbReference type="GO" id="GO:0015677">
    <property type="term" value="P:copper ion import"/>
    <property type="evidence" value="ECO:0007669"/>
    <property type="project" value="TreeGrafter"/>
</dbReference>
<dbReference type="EC" id="1.16.1.9" evidence="3"/>
<keyword evidence="5" id="KW-1003">Cell membrane</keyword>
<organism evidence="20 21">
    <name type="scientific">Candida albicans</name>
    <name type="common">Yeast</name>
    <dbReference type="NCBI Taxonomy" id="5476"/>
    <lineage>
        <taxon>Eukaryota</taxon>
        <taxon>Fungi</taxon>
        <taxon>Dikarya</taxon>
        <taxon>Ascomycota</taxon>
        <taxon>Saccharomycotina</taxon>
        <taxon>Pichiomycetes</taxon>
        <taxon>Debaryomycetaceae</taxon>
        <taxon>Candida/Lodderomyces clade</taxon>
        <taxon>Candida</taxon>
    </lineage>
</organism>
<feature type="chain" id="PRO_5034350179" description="ferric-chelate reductase (NADPH)" evidence="18">
    <location>
        <begin position="21"/>
        <end position="706"/>
    </location>
</feature>
<feature type="transmembrane region" description="Helical" evidence="17">
    <location>
        <begin position="156"/>
        <end position="182"/>
    </location>
</feature>
<dbReference type="GO" id="GO:0052851">
    <property type="term" value="F:ferric-chelate reductase (NADPH) activity"/>
    <property type="evidence" value="ECO:0007669"/>
    <property type="project" value="UniProtKB-EC"/>
</dbReference>
<dbReference type="Gene3D" id="3.40.50.80">
    <property type="entry name" value="Nucleotide-binding domain of ferredoxin-NADP reductase (FNR) module"/>
    <property type="match status" value="1"/>
</dbReference>
<dbReference type="Pfam" id="PF01794">
    <property type="entry name" value="Ferric_reduct"/>
    <property type="match status" value="1"/>
</dbReference>
<evidence type="ECO:0000256" key="18">
    <source>
        <dbReference type="SAM" id="SignalP"/>
    </source>
</evidence>
<dbReference type="SFLD" id="SFLDS00052">
    <property type="entry name" value="Ferric_Reductase_Domain"/>
    <property type="match status" value="1"/>
</dbReference>
<evidence type="ECO:0000256" key="17">
    <source>
        <dbReference type="SAM" id="Phobius"/>
    </source>
</evidence>
<dbReference type="GO" id="GO:0005886">
    <property type="term" value="C:plasma membrane"/>
    <property type="evidence" value="ECO:0007669"/>
    <property type="project" value="UniProtKB-SubCell"/>
</dbReference>
<feature type="domain" description="FAD-binding FR-type" evidence="19">
    <location>
        <begin position="408"/>
        <end position="527"/>
    </location>
</feature>
<evidence type="ECO:0000256" key="9">
    <source>
        <dbReference type="ARBA" id="ARBA00022982"/>
    </source>
</evidence>
<evidence type="ECO:0000256" key="5">
    <source>
        <dbReference type="ARBA" id="ARBA00022475"/>
    </source>
</evidence>
<keyword evidence="7 17" id="KW-0812">Transmembrane</keyword>
<comment type="similarity">
    <text evidence="2">Belongs to the ferric reductase (FRE) family.</text>
</comment>
<evidence type="ECO:0000256" key="6">
    <source>
        <dbReference type="ARBA" id="ARBA00022630"/>
    </source>
</evidence>
<evidence type="ECO:0000313" key="20">
    <source>
        <dbReference type="EMBL" id="KAF6071429.1"/>
    </source>
</evidence>
<keyword evidence="14" id="KW-0325">Glycoprotein</keyword>
<dbReference type="GO" id="GO:0006879">
    <property type="term" value="P:intracellular iron ion homeostasis"/>
    <property type="evidence" value="ECO:0007669"/>
    <property type="project" value="TreeGrafter"/>
</dbReference>
<name>A0A8H6F5M4_CANAX</name>
<keyword evidence="4" id="KW-0813">Transport</keyword>
<evidence type="ECO:0000256" key="13">
    <source>
        <dbReference type="ARBA" id="ARBA00023136"/>
    </source>
</evidence>
<evidence type="ECO:0000256" key="10">
    <source>
        <dbReference type="ARBA" id="ARBA00022989"/>
    </source>
</evidence>
<comment type="catalytic activity">
    <reaction evidence="15">
        <text>2 a Fe(II)-siderophore + NADP(+) + H(+) = 2 a Fe(III)-siderophore + NADPH</text>
        <dbReference type="Rhea" id="RHEA:28795"/>
        <dbReference type="Rhea" id="RHEA-COMP:11342"/>
        <dbReference type="Rhea" id="RHEA-COMP:11344"/>
        <dbReference type="ChEBI" id="CHEBI:15378"/>
        <dbReference type="ChEBI" id="CHEBI:29033"/>
        <dbReference type="ChEBI" id="CHEBI:29034"/>
        <dbReference type="ChEBI" id="CHEBI:57783"/>
        <dbReference type="ChEBI" id="CHEBI:58349"/>
        <dbReference type="EC" id="1.16.1.9"/>
    </reaction>
</comment>
<evidence type="ECO:0000256" key="8">
    <source>
        <dbReference type="ARBA" id="ARBA00022827"/>
    </source>
</evidence>
<dbReference type="SFLD" id="SFLDG01168">
    <property type="entry name" value="Ferric_reductase_subgroup_(FRE"/>
    <property type="match status" value="1"/>
</dbReference>
<dbReference type="AlphaFoldDB" id="A0A8H6F5M4"/>
<comment type="caution">
    <text evidence="20">The sequence shown here is derived from an EMBL/GenBank/DDBJ whole genome shotgun (WGS) entry which is preliminary data.</text>
</comment>
<keyword evidence="8" id="KW-0274">FAD</keyword>
<feature type="transmembrane region" description="Helical" evidence="17">
    <location>
        <begin position="311"/>
        <end position="329"/>
    </location>
</feature>
<dbReference type="Pfam" id="PF08022">
    <property type="entry name" value="FAD_binding_8"/>
    <property type="match status" value="1"/>
</dbReference>
<evidence type="ECO:0000256" key="16">
    <source>
        <dbReference type="SAM" id="MobiDB-lite"/>
    </source>
</evidence>
<evidence type="ECO:0000256" key="14">
    <source>
        <dbReference type="ARBA" id="ARBA00023180"/>
    </source>
</evidence>
<evidence type="ECO:0000256" key="15">
    <source>
        <dbReference type="ARBA" id="ARBA00048483"/>
    </source>
</evidence>
<feature type="compositionally biased region" description="Basic and acidic residues" evidence="16">
    <location>
        <begin position="618"/>
        <end position="627"/>
    </location>
</feature>
<evidence type="ECO:0000256" key="11">
    <source>
        <dbReference type="ARBA" id="ARBA00023002"/>
    </source>
</evidence>
<evidence type="ECO:0000313" key="21">
    <source>
        <dbReference type="Proteomes" id="UP000536275"/>
    </source>
</evidence>
<feature type="signal peptide" evidence="18">
    <location>
        <begin position="1"/>
        <end position="20"/>
    </location>
</feature>
<keyword evidence="18" id="KW-0732">Signal</keyword>
<evidence type="ECO:0000256" key="12">
    <source>
        <dbReference type="ARBA" id="ARBA00023065"/>
    </source>
</evidence>
<evidence type="ECO:0000259" key="19">
    <source>
        <dbReference type="PROSITE" id="PS51384"/>
    </source>
</evidence>
<sequence>MVAINSLLFAAITLVTSAQATDTLTIYHNNKFAVQACKGLIGKTAVLFNETTDKAGFCNVKNQQALGTMAECIELMPHKDSRKEFLKTCKKFNLTEEDYLAAWKNATEFGYVNVTADPDFKKKKLYYKPVLLKKKKVEAAWDAVATRWYNYNYAQWYGIALFSYWFAVMFVAGICNLTYFLFPGFVKSLKGGISNAFRKYITLPALFKKTHAHHKSIFGVFHAILPTRLESILVVAWFIMALIMNLTNYVHVKPNYIWPQKSNELGRKIADRTGQISMWLMPPLVLFAGRNNFMQWVSGWPYARFVYIHKWISRVVFMMSIAHGVGMTYNGKGIGKYYTRNAKPYVRWGYVALVAMSIMVFQGFSYFRRTNYEVFVGVHIILAVFAIAGTWIHTTEQGYQMWMYGAVAVWVFDRVVRIARLATFGLRSATVQLIANETVKVTVSRPGWWKPFPGCHAFIHFMRPTCFWQSHPFTIVDSVTESNTITFYIKVKGGMTHGLYQYLAQQPAQTAQIKVSIEGPYGNRMAIDRFENDVFIAGGNGIPGIYYEATDIAKRLGEKRNVKLYWVVRHYRSLEWFYQELLKLKDLPISTTVYVTQPNVGLADPITTDLTDDEEQQEHEQEKKSDTEESNDYVAQVKKNLSFIQFIETKPDFYQIVGEEIKQSTGPIAFASCAHGNMVDDVRKSVVDNLSNSNHRVELFEQMQNW</sequence>
<dbReference type="FunFam" id="3.40.50.80:FF:000122">
    <property type="entry name" value="Repressed by TUP1 protein 2"/>
    <property type="match status" value="1"/>
</dbReference>
<dbReference type="InterPro" id="IPR013121">
    <property type="entry name" value="Fe_red_NAD-bd_6"/>
</dbReference>
<keyword evidence="9" id="KW-0249">Electron transport</keyword>
<dbReference type="Pfam" id="PF08030">
    <property type="entry name" value="NAD_binding_6"/>
    <property type="match status" value="1"/>
</dbReference>
<feature type="transmembrane region" description="Helical" evidence="17">
    <location>
        <begin position="374"/>
        <end position="393"/>
    </location>
</feature>
<feature type="transmembrane region" description="Helical" evidence="17">
    <location>
        <begin position="349"/>
        <end position="367"/>
    </location>
</feature>
<accession>A0A8H6F5M4</accession>
<evidence type="ECO:0000256" key="4">
    <source>
        <dbReference type="ARBA" id="ARBA00022448"/>
    </source>
</evidence>
<proteinExistence type="inferred from homology"/>
<keyword evidence="11" id="KW-0560">Oxidoreductase</keyword>
<gene>
    <name evidence="20" type="ORF">FOB64_001166</name>
</gene>